<accession>A0ABT9TRR6</accession>
<feature type="transmembrane region" description="Helical" evidence="1">
    <location>
        <begin position="36"/>
        <end position="59"/>
    </location>
</feature>
<evidence type="ECO:0000256" key="1">
    <source>
        <dbReference type="SAM" id="Phobius"/>
    </source>
</evidence>
<protein>
    <recommendedName>
        <fullName evidence="4">MFS transporter</fullName>
    </recommendedName>
</protein>
<gene>
    <name evidence="2" type="ORF">J2T10_004036</name>
</gene>
<dbReference type="InterPro" id="IPR036259">
    <property type="entry name" value="MFS_trans_sf"/>
</dbReference>
<feature type="transmembrane region" description="Helical" evidence="1">
    <location>
        <begin position="273"/>
        <end position="293"/>
    </location>
</feature>
<keyword evidence="3" id="KW-1185">Reference proteome</keyword>
<dbReference type="SUPFAM" id="SSF103473">
    <property type="entry name" value="MFS general substrate transporter"/>
    <property type="match status" value="1"/>
</dbReference>
<evidence type="ECO:0008006" key="4">
    <source>
        <dbReference type="Google" id="ProtNLM"/>
    </source>
</evidence>
<feature type="transmembrane region" description="Helical" evidence="1">
    <location>
        <begin position="206"/>
        <end position="226"/>
    </location>
</feature>
<sequence>MEYVFAGRVLGGIAMAIGTSSAASLALLFLGEHGRVAVGTATILGSLLGNVGAGALATVVPFPLLTVPATLAAATASILFFTVFATRISPETAHVAKGADRRHDAHGSSMAITYRARHRVAGYITGSVSWLVAGIVIALLPGGIHESAANGSALLAALPAGALLSSAWIAQQITRRQTLRLRAWIVNTGLAAGMAALALALQTGQIWTVATVCAVLGLFQGPAYNLGLVTVTHGITSTGQGAAASRYAVISYAACALGVYGGGLLVSNAGLTNAVAIIAICIFGYAVASAAFAGPARVNFARV</sequence>
<name>A0ABT9TRR6_PAENI</name>
<comment type="caution">
    <text evidence="2">The sequence shown here is derived from an EMBL/GenBank/DDBJ whole genome shotgun (WGS) entry which is preliminary data.</text>
</comment>
<feature type="transmembrane region" description="Helical" evidence="1">
    <location>
        <begin position="247"/>
        <end position="267"/>
    </location>
</feature>
<evidence type="ECO:0000313" key="2">
    <source>
        <dbReference type="EMBL" id="MDQ0104362.1"/>
    </source>
</evidence>
<reference evidence="2 3" key="1">
    <citation type="submission" date="2023-07" db="EMBL/GenBank/DDBJ databases">
        <title>Sorghum-associated microbial communities from plants grown in Nebraska, USA.</title>
        <authorList>
            <person name="Schachtman D."/>
        </authorList>
    </citation>
    <scope>NUCLEOTIDE SEQUENCE [LARGE SCALE GENOMIC DNA]</scope>
    <source>
        <strain evidence="2 3">CC523</strain>
    </source>
</reference>
<keyword evidence="1" id="KW-0472">Membrane</keyword>
<dbReference type="EMBL" id="JAUSSW010000016">
    <property type="protein sequence ID" value="MDQ0104362.1"/>
    <property type="molecule type" value="Genomic_DNA"/>
</dbReference>
<feature type="transmembrane region" description="Helical" evidence="1">
    <location>
        <begin position="152"/>
        <end position="169"/>
    </location>
</feature>
<feature type="transmembrane region" description="Helical" evidence="1">
    <location>
        <begin position="120"/>
        <end position="140"/>
    </location>
</feature>
<proteinExistence type="predicted"/>
<dbReference type="Gene3D" id="1.20.1250.20">
    <property type="entry name" value="MFS general substrate transporter like domains"/>
    <property type="match status" value="1"/>
</dbReference>
<feature type="transmembrane region" description="Helical" evidence="1">
    <location>
        <begin position="6"/>
        <end position="29"/>
    </location>
</feature>
<keyword evidence="1" id="KW-0812">Transmembrane</keyword>
<feature type="transmembrane region" description="Helical" evidence="1">
    <location>
        <begin position="65"/>
        <end position="85"/>
    </location>
</feature>
<dbReference type="Proteomes" id="UP001244563">
    <property type="component" value="Unassembled WGS sequence"/>
</dbReference>
<organism evidence="2 3">
    <name type="scientific">Paenarthrobacter nicotinovorans</name>
    <name type="common">Arthrobacter nicotinovorans</name>
    <dbReference type="NCBI Taxonomy" id="29320"/>
    <lineage>
        <taxon>Bacteria</taxon>
        <taxon>Bacillati</taxon>
        <taxon>Actinomycetota</taxon>
        <taxon>Actinomycetes</taxon>
        <taxon>Micrococcales</taxon>
        <taxon>Micrococcaceae</taxon>
        <taxon>Paenarthrobacter</taxon>
    </lineage>
</organism>
<keyword evidence="1" id="KW-1133">Transmembrane helix</keyword>
<evidence type="ECO:0000313" key="3">
    <source>
        <dbReference type="Proteomes" id="UP001244563"/>
    </source>
</evidence>
<feature type="transmembrane region" description="Helical" evidence="1">
    <location>
        <begin position="181"/>
        <end position="200"/>
    </location>
</feature>